<dbReference type="OrthoDB" id="10518143at2759"/>
<dbReference type="Gene3D" id="2.60.120.920">
    <property type="match status" value="1"/>
</dbReference>
<dbReference type="InterPro" id="IPR043136">
    <property type="entry name" value="B30.2/SPRY_sf"/>
</dbReference>
<dbReference type="Proteomes" id="UP000703269">
    <property type="component" value="Unassembled WGS sequence"/>
</dbReference>
<organism evidence="1 2">
    <name type="scientific">Phanerochaete sordida</name>
    <dbReference type="NCBI Taxonomy" id="48140"/>
    <lineage>
        <taxon>Eukaryota</taxon>
        <taxon>Fungi</taxon>
        <taxon>Dikarya</taxon>
        <taxon>Basidiomycota</taxon>
        <taxon>Agaricomycotina</taxon>
        <taxon>Agaricomycetes</taxon>
        <taxon>Polyporales</taxon>
        <taxon>Phanerochaetaceae</taxon>
        <taxon>Phanerochaete</taxon>
    </lineage>
</organism>
<gene>
    <name evidence="1" type="ORF">PsYK624_112590</name>
</gene>
<name>A0A9P3LH90_9APHY</name>
<accession>A0A9P3LH90</accession>
<dbReference type="SUPFAM" id="SSF49899">
    <property type="entry name" value="Concanavalin A-like lectins/glucanases"/>
    <property type="match status" value="1"/>
</dbReference>
<dbReference type="EMBL" id="BPQB01000045">
    <property type="protein sequence ID" value="GJE95080.1"/>
    <property type="molecule type" value="Genomic_DNA"/>
</dbReference>
<dbReference type="AlphaFoldDB" id="A0A9P3LH90"/>
<sequence length="684" mass="75554">MDKRTRIPPFMRHYLEQAVLDDGLSTPNFVCPPTRWGTVSSHTGRDMALSETALGSFVKGSSGLMTDTVFLDGRSGRSTTEFTTASHVPMRCPLYYFEVDIDAPGNADTRAVVGFAYQHASASNDESYHETSIRRVLSTNPCGDGDVIGCGVCPDENVVLFTKNGKFIGRRLVDLQHADLLRPLLIITASGTSNSLRVRTRANFGQSSFAFDVCAWSAPLWQARRDRFRHSAARLPLEVLATIATFAAEDIVIAAQKAAAAGSASLLRHQLASCHRLSSVCRTWRTIFRTPLPTALFLLHPAHLERFRVPSSCSKKGPCARTFETVYIGTDAADAATQTERPPAVEVVLASGLLRRLPGVRKIVWDDLCQPRAVPPRVRAALPSLLRASLGGLTELRIRNRTLRSFDELMRMLAAFDKLQVLHLENLQCASRATQGKHKTFRGSSSLQELHVQGCVFSLDQVSALLQINLRGNVSTNSTQKLSDCQDERCTIDASDASTAVAVAEALLGSYYRTDVEHFCRDISLSAKLIEEDSGNLKWDLSLQDRAPASWPTKNQKREVLHLSILFAARDSAPANAHAVAVDLYNCYKPRPVTHWPAFDAVLSRLDDLVAALPHCAEFSLRVRDYPTWDEPWLPALSDVMETLRERVRVRMPQSAAKEVVRVEHLGVLGSGRRAEGCRQSVRT</sequence>
<dbReference type="InterPro" id="IPR013320">
    <property type="entry name" value="ConA-like_dom_sf"/>
</dbReference>
<dbReference type="SUPFAM" id="SSF52047">
    <property type="entry name" value="RNI-like"/>
    <property type="match status" value="1"/>
</dbReference>
<keyword evidence="2" id="KW-1185">Reference proteome</keyword>
<proteinExistence type="predicted"/>
<evidence type="ECO:0000313" key="1">
    <source>
        <dbReference type="EMBL" id="GJE95080.1"/>
    </source>
</evidence>
<comment type="caution">
    <text evidence="1">The sequence shown here is derived from an EMBL/GenBank/DDBJ whole genome shotgun (WGS) entry which is preliminary data.</text>
</comment>
<evidence type="ECO:0008006" key="3">
    <source>
        <dbReference type="Google" id="ProtNLM"/>
    </source>
</evidence>
<evidence type="ECO:0000313" key="2">
    <source>
        <dbReference type="Proteomes" id="UP000703269"/>
    </source>
</evidence>
<reference evidence="1 2" key="1">
    <citation type="submission" date="2021-08" db="EMBL/GenBank/DDBJ databases">
        <title>Draft Genome Sequence of Phanerochaete sordida strain YK-624.</title>
        <authorList>
            <person name="Mori T."/>
            <person name="Dohra H."/>
            <person name="Suzuki T."/>
            <person name="Kawagishi H."/>
            <person name="Hirai H."/>
        </authorList>
    </citation>
    <scope>NUCLEOTIDE SEQUENCE [LARGE SCALE GENOMIC DNA]</scope>
    <source>
        <strain evidence="1 2">YK-624</strain>
    </source>
</reference>
<protein>
    <recommendedName>
        <fullName evidence="3">B30.2/SPRY domain-containing protein</fullName>
    </recommendedName>
</protein>